<accession>A0A0A9BXX6</accession>
<organism evidence="1">
    <name type="scientific">Arundo donax</name>
    <name type="common">Giant reed</name>
    <name type="synonym">Donax arundinaceus</name>
    <dbReference type="NCBI Taxonomy" id="35708"/>
    <lineage>
        <taxon>Eukaryota</taxon>
        <taxon>Viridiplantae</taxon>
        <taxon>Streptophyta</taxon>
        <taxon>Embryophyta</taxon>
        <taxon>Tracheophyta</taxon>
        <taxon>Spermatophyta</taxon>
        <taxon>Magnoliopsida</taxon>
        <taxon>Liliopsida</taxon>
        <taxon>Poales</taxon>
        <taxon>Poaceae</taxon>
        <taxon>PACMAD clade</taxon>
        <taxon>Arundinoideae</taxon>
        <taxon>Arundineae</taxon>
        <taxon>Arundo</taxon>
    </lineage>
</organism>
<dbReference type="EMBL" id="GBRH01228976">
    <property type="protein sequence ID" value="JAD68919.1"/>
    <property type="molecule type" value="Transcribed_RNA"/>
</dbReference>
<reference evidence="1" key="2">
    <citation type="journal article" date="2015" name="Data Brief">
        <title>Shoot transcriptome of the giant reed, Arundo donax.</title>
        <authorList>
            <person name="Barrero R.A."/>
            <person name="Guerrero F.D."/>
            <person name="Moolhuijzen P."/>
            <person name="Goolsby J.A."/>
            <person name="Tidwell J."/>
            <person name="Bellgard S.E."/>
            <person name="Bellgard M.I."/>
        </authorList>
    </citation>
    <scope>NUCLEOTIDE SEQUENCE</scope>
    <source>
        <tissue evidence="1">Shoot tissue taken approximately 20 cm above the soil surface</tissue>
    </source>
</reference>
<protein>
    <submittedName>
        <fullName evidence="1">Uncharacterized protein</fullName>
    </submittedName>
</protein>
<evidence type="ECO:0000313" key="1">
    <source>
        <dbReference type="EMBL" id="JAD68919.1"/>
    </source>
</evidence>
<sequence>MSQEEYQRTFNLLDVNVCNDRYGDICLQLQKWQYGHPNF</sequence>
<reference evidence="1" key="1">
    <citation type="submission" date="2014-09" db="EMBL/GenBank/DDBJ databases">
        <authorList>
            <person name="Magalhaes I.L.F."/>
            <person name="Oliveira U."/>
            <person name="Santos F.R."/>
            <person name="Vidigal T.H.D.A."/>
            <person name="Brescovit A.D."/>
            <person name="Santos A.J."/>
        </authorList>
    </citation>
    <scope>NUCLEOTIDE SEQUENCE</scope>
    <source>
        <tissue evidence="1">Shoot tissue taken approximately 20 cm above the soil surface</tissue>
    </source>
</reference>
<proteinExistence type="predicted"/>
<dbReference type="AlphaFoldDB" id="A0A0A9BXX6"/>
<name>A0A0A9BXX6_ARUDO</name>